<dbReference type="SUPFAM" id="SSF56281">
    <property type="entry name" value="Metallo-hydrolase/oxidoreductase"/>
    <property type="match status" value="1"/>
</dbReference>
<accession>A0A6J4SFS8</accession>
<dbReference type="CDD" id="cd16276">
    <property type="entry name" value="metallo-hydrolase-like_MBL-fold"/>
    <property type="match status" value="1"/>
</dbReference>
<dbReference type="SMART" id="SM00849">
    <property type="entry name" value="Lactamase_B"/>
    <property type="match status" value="1"/>
</dbReference>
<dbReference type="InterPro" id="IPR001279">
    <property type="entry name" value="Metallo-B-lactamas"/>
</dbReference>
<gene>
    <name evidence="2" type="ORF">AVDCRST_MAG05-1903</name>
</gene>
<evidence type="ECO:0000313" key="2">
    <source>
        <dbReference type="EMBL" id="CAA9492370.1"/>
    </source>
</evidence>
<evidence type="ECO:0000259" key="1">
    <source>
        <dbReference type="SMART" id="SM00849"/>
    </source>
</evidence>
<sequence>MSEADYKGYVVEEVRGGLYSVSDGFFNTMFLVYDEGVIAVDAPLTLGKNYPRAIEEVTDKPVTHVVYSHSHADHIGAANLFPDGATYIAQEETAKILRERVDPRRPVPDVTFGDAYTLEVGEHTLELAYRGNNHQVGNIFIHAPAQRTLMLVDVVFPGWVPYKNLGVAQDVPGYMKAHDQALSYDFDTLVAGHVNRLGTRQDVETSREYVTDLMAAAGAAFAATDLQAVAERVGTDNPWELFDTFQDEVVQKCAEQMRSKWRGRLEGGDVYLDDHCWTMVESLNIDFAPPPGNG</sequence>
<name>A0A6J4SFS8_9ACTN</name>
<proteinExistence type="predicted"/>
<organism evidence="2">
    <name type="scientific">uncultured Rubrobacteraceae bacterium</name>
    <dbReference type="NCBI Taxonomy" id="349277"/>
    <lineage>
        <taxon>Bacteria</taxon>
        <taxon>Bacillati</taxon>
        <taxon>Actinomycetota</taxon>
        <taxon>Rubrobacteria</taxon>
        <taxon>Rubrobacterales</taxon>
        <taxon>Rubrobacteraceae</taxon>
        <taxon>environmental samples</taxon>
    </lineage>
</organism>
<dbReference type="Pfam" id="PF00753">
    <property type="entry name" value="Lactamase_B"/>
    <property type="match status" value="1"/>
</dbReference>
<feature type="domain" description="Metallo-beta-lactamase" evidence="1">
    <location>
        <begin position="26"/>
        <end position="193"/>
    </location>
</feature>
<dbReference type="InterPro" id="IPR050855">
    <property type="entry name" value="NDM-1-like"/>
</dbReference>
<protein>
    <recommendedName>
        <fullName evidence="1">Metallo-beta-lactamase domain-containing protein</fullName>
    </recommendedName>
</protein>
<dbReference type="EMBL" id="CADCVM010000205">
    <property type="protein sequence ID" value="CAA9492370.1"/>
    <property type="molecule type" value="Genomic_DNA"/>
</dbReference>
<dbReference type="InterPro" id="IPR036866">
    <property type="entry name" value="RibonucZ/Hydroxyglut_hydro"/>
</dbReference>
<dbReference type="AlphaFoldDB" id="A0A6J4SFS8"/>
<dbReference type="PANTHER" id="PTHR42951">
    <property type="entry name" value="METALLO-BETA-LACTAMASE DOMAIN-CONTAINING"/>
    <property type="match status" value="1"/>
</dbReference>
<reference evidence="2" key="1">
    <citation type="submission" date="2020-02" db="EMBL/GenBank/DDBJ databases">
        <authorList>
            <person name="Meier V. D."/>
        </authorList>
    </citation>
    <scope>NUCLEOTIDE SEQUENCE</scope>
    <source>
        <strain evidence="2">AVDCRST_MAG05</strain>
    </source>
</reference>
<dbReference type="Gene3D" id="3.60.15.10">
    <property type="entry name" value="Ribonuclease Z/Hydroxyacylglutathione hydrolase-like"/>
    <property type="match status" value="1"/>
</dbReference>